<comment type="caution">
    <text evidence="1">The sequence shown here is derived from an EMBL/GenBank/DDBJ whole genome shotgun (WGS) entry which is preliminary data.</text>
</comment>
<evidence type="ECO:0000313" key="1">
    <source>
        <dbReference type="EMBL" id="CAH2267237.1"/>
    </source>
</evidence>
<sequence>MKTKHFVKLRVNVAARLARWVAGAAWAEAARCTRRGIPSARLRLSSWSDPTSASARRSAAGTLGNSGSAFYLYIGCVRSGCLQNITNSDKDAFAL</sequence>
<dbReference type="EMBL" id="CAKXAJ010026349">
    <property type="protein sequence ID" value="CAH2267237.1"/>
    <property type="molecule type" value="Genomic_DNA"/>
</dbReference>
<name>A0A8S4SGN0_9NEOP</name>
<accession>A0A8S4SGN0</accession>
<organism evidence="1 2">
    <name type="scientific">Pararge aegeria aegeria</name>
    <dbReference type="NCBI Taxonomy" id="348720"/>
    <lineage>
        <taxon>Eukaryota</taxon>
        <taxon>Metazoa</taxon>
        <taxon>Ecdysozoa</taxon>
        <taxon>Arthropoda</taxon>
        <taxon>Hexapoda</taxon>
        <taxon>Insecta</taxon>
        <taxon>Pterygota</taxon>
        <taxon>Neoptera</taxon>
        <taxon>Endopterygota</taxon>
        <taxon>Lepidoptera</taxon>
        <taxon>Glossata</taxon>
        <taxon>Ditrysia</taxon>
        <taxon>Papilionoidea</taxon>
        <taxon>Nymphalidae</taxon>
        <taxon>Satyrinae</taxon>
        <taxon>Satyrini</taxon>
        <taxon>Parargina</taxon>
        <taxon>Pararge</taxon>
    </lineage>
</organism>
<keyword evidence="2" id="KW-1185">Reference proteome</keyword>
<dbReference type="Proteomes" id="UP000838756">
    <property type="component" value="Unassembled WGS sequence"/>
</dbReference>
<evidence type="ECO:0000313" key="2">
    <source>
        <dbReference type="Proteomes" id="UP000838756"/>
    </source>
</evidence>
<protein>
    <submittedName>
        <fullName evidence="1">Jg14706 protein</fullName>
    </submittedName>
</protein>
<reference evidence="1" key="1">
    <citation type="submission" date="2022-03" db="EMBL/GenBank/DDBJ databases">
        <authorList>
            <person name="Lindestad O."/>
        </authorList>
    </citation>
    <scope>NUCLEOTIDE SEQUENCE</scope>
</reference>
<proteinExistence type="predicted"/>
<dbReference type="AlphaFoldDB" id="A0A8S4SGN0"/>
<gene>
    <name evidence="1" type="primary">jg14706</name>
    <name evidence="1" type="ORF">PAEG_LOCUS25799</name>
</gene>